<sequence>MSPEIICTSQQSRFHTDTLATSNEIDLKGVNISIGRNDLLVDCHLRLKSGVRYGLLGRNGTGKSTLFTALREGLIPGLPSNVRVVLVSQTLADSFWEEGDAEKNDKATVLERVIAMDRVRTKALKQFEVLSAAVESHSTTRIQRVVSGYELDQIKEDYETKKKIAMRRSGARGKAARLEEDKAELRLKEAEEAFANLSVESTPSSDPLSQAMSYLGDLQVILDAADYKTTASRAGSILSGLMFTQEMIDGPYASLSGGWRSRAALAGALLVQSEVLLLDEPNNFLDLPTTMWLEQYLTEQVDERTVVITSHDQEFLNGVVEETMYIRSQKLRYFEGTPLQLEIHERKERKRALKMQGALDKKRAHVESTIQKGRASAKKTGDDNRARMAARRQRKLDERWGVEVNAKGHRFKLNRDLGGYHLTARQGVQIEEGEGNVRITLPLAPELRTLGDLVTFDKVSLRFPKAKKPLLEEVSFSLPQGGRMALVGANGEGKSTLGKLITGALKPTSGTITTHPQLKTGHYGQHSVESLTRATQGKRTTAIQYFLEHFEKLGVVVDEGEARACLGTLGLGGKAMGETPVEGLSGGQKVRLAFSLIIFRPPPLLILDEITTHLDLATIKALAAALRAFSGGIILITHDRWFCRSVIELAPLHARDEDGDPDSDEEEEDEDEDEVQGKKGKVWRVMSGKVRLMEGGMDEYVTKVERAMAKKARLAAQDK</sequence>
<dbReference type="OrthoDB" id="2110130at2759"/>
<dbReference type="InterPro" id="IPR003593">
    <property type="entry name" value="AAA+_ATPase"/>
</dbReference>
<reference evidence="7 8" key="1">
    <citation type="journal article" date="2016" name="Mol. Biol. Evol.">
        <title>Comparative Genomics of Early-Diverging Mushroom-Forming Fungi Provides Insights into the Origins of Lignocellulose Decay Capabilities.</title>
        <authorList>
            <person name="Nagy L.G."/>
            <person name="Riley R."/>
            <person name="Tritt A."/>
            <person name="Adam C."/>
            <person name="Daum C."/>
            <person name="Floudas D."/>
            <person name="Sun H."/>
            <person name="Yadav J.S."/>
            <person name="Pangilinan J."/>
            <person name="Larsson K.H."/>
            <person name="Matsuura K."/>
            <person name="Barry K."/>
            <person name="Labutti K."/>
            <person name="Kuo R."/>
            <person name="Ohm R.A."/>
            <person name="Bhattacharya S.S."/>
            <person name="Shirouzu T."/>
            <person name="Yoshinaga Y."/>
            <person name="Martin F.M."/>
            <person name="Grigoriev I.V."/>
            <person name="Hibbett D.S."/>
        </authorList>
    </citation>
    <scope>NUCLEOTIDE SEQUENCE [LARGE SCALE GENOMIC DNA]</scope>
    <source>
        <strain evidence="7 8">HHB12733</strain>
    </source>
</reference>
<dbReference type="InParanoid" id="A0A165HS64"/>
<dbReference type="PROSITE" id="PS50893">
    <property type="entry name" value="ABC_TRANSPORTER_2"/>
    <property type="match status" value="2"/>
</dbReference>
<feature type="domain" description="ABC transporter" evidence="6">
    <location>
        <begin position="454"/>
        <end position="688"/>
    </location>
</feature>
<evidence type="ECO:0000256" key="3">
    <source>
        <dbReference type="ARBA" id="ARBA00022840"/>
    </source>
</evidence>
<organism evidence="7 8">
    <name type="scientific">Calocera cornea HHB12733</name>
    <dbReference type="NCBI Taxonomy" id="1353952"/>
    <lineage>
        <taxon>Eukaryota</taxon>
        <taxon>Fungi</taxon>
        <taxon>Dikarya</taxon>
        <taxon>Basidiomycota</taxon>
        <taxon>Agaricomycotina</taxon>
        <taxon>Dacrymycetes</taxon>
        <taxon>Dacrymycetales</taxon>
        <taxon>Dacrymycetaceae</taxon>
        <taxon>Calocera</taxon>
    </lineage>
</organism>
<dbReference type="GO" id="GO:0005524">
    <property type="term" value="F:ATP binding"/>
    <property type="evidence" value="ECO:0007669"/>
    <property type="project" value="UniProtKB-KW"/>
</dbReference>
<dbReference type="InterPro" id="IPR050611">
    <property type="entry name" value="ABCF"/>
</dbReference>
<dbReference type="PANTHER" id="PTHR19211:SF135">
    <property type="entry name" value="ATPASE, PUTATIVE (AFU_ORTHOLOGUE AFUA_1G16440)-RELATED"/>
    <property type="match status" value="1"/>
</dbReference>
<dbReference type="GO" id="GO:0016887">
    <property type="term" value="F:ATP hydrolysis activity"/>
    <property type="evidence" value="ECO:0007669"/>
    <property type="project" value="InterPro"/>
</dbReference>
<dbReference type="SUPFAM" id="SSF52540">
    <property type="entry name" value="P-loop containing nucleoside triphosphate hydrolases"/>
    <property type="match status" value="2"/>
</dbReference>
<dbReference type="PANTHER" id="PTHR19211">
    <property type="entry name" value="ATP-BINDING TRANSPORT PROTEIN-RELATED"/>
    <property type="match status" value="1"/>
</dbReference>
<accession>A0A165HS64</accession>
<dbReference type="SMART" id="SM00382">
    <property type="entry name" value="AAA"/>
    <property type="match status" value="2"/>
</dbReference>
<evidence type="ECO:0000256" key="2">
    <source>
        <dbReference type="ARBA" id="ARBA00022741"/>
    </source>
</evidence>
<dbReference type="Proteomes" id="UP000076842">
    <property type="component" value="Unassembled WGS sequence"/>
</dbReference>
<feature type="coiled-coil region" evidence="4">
    <location>
        <begin position="168"/>
        <end position="200"/>
    </location>
</feature>
<evidence type="ECO:0000256" key="1">
    <source>
        <dbReference type="ARBA" id="ARBA00022737"/>
    </source>
</evidence>
<evidence type="ECO:0000313" key="7">
    <source>
        <dbReference type="EMBL" id="KZT59667.1"/>
    </source>
</evidence>
<evidence type="ECO:0000256" key="4">
    <source>
        <dbReference type="SAM" id="Coils"/>
    </source>
</evidence>
<keyword evidence="3" id="KW-0067">ATP-binding</keyword>
<dbReference type="InterPro" id="IPR017871">
    <property type="entry name" value="ABC_transporter-like_CS"/>
</dbReference>
<dbReference type="EMBL" id="KV423938">
    <property type="protein sequence ID" value="KZT59667.1"/>
    <property type="molecule type" value="Genomic_DNA"/>
</dbReference>
<feature type="region of interest" description="Disordered" evidence="5">
    <location>
        <begin position="654"/>
        <end position="680"/>
    </location>
</feature>
<evidence type="ECO:0000313" key="8">
    <source>
        <dbReference type="Proteomes" id="UP000076842"/>
    </source>
</evidence>
<dbReference type="InterPro" id="IPR003439">
    <property type="entry name" value="ABC_transporter-like_ATP-bd"/>
</dbReference>
<keyword evidence="4" id="KW-0175">Coiled coil</keyword>
<dbReference type="PROSITE" id="PS00211">
    <property type="entry name" value="ABC_TRANSPORTER_1"/>
    <property type="match status" value="2"/>
</dbReference>
<protein>
    <submittedName>
        <fullName evidence="7">p-loop containing nucleoside triphosphate hydrolase protein</fullName>
    </submittedName>
</protein>
<gene>
    <name evidence="7" type="ORF">CALCODRAFT_493393</name>
</gene>
<dbReference type="STRING" id="1353952.A0A165HS64"/>
<keyword evidence="7" id="KW-0378">Hydrolase</keyword>
<keyword evidence="8" id="KW-1185">Reference proteome</keyword>
<dbReference type="AlphaFoldDB" id="A0A165HS64"/>
<dbReference type="CDD" id="cd03221">
    <property type="entry name" value="ABCF_EF-3"/>
    <property type="match status" value="1"/>
</dbReference>
<evidence type="ECO:0000259" key="6">
    <source>
        <dbReference type="PROSITE" id="PS50893"/>
    </source>
</evidence>
<proteinExistence type="predicted"/>
<keyword evidence="1" id="KW-0677">Repeat</keyword>
<evidence type="ECO:0000256" key="5">
    <source>
        <dbReference type="SAM" id="MobiDB-lite"/>
    </source>
</evidence>
<keyword evidence="2" id="KW-0547">Nucleotide-binding</keyword>
<feature type="domain" description="ABC transporter" evidence="6">
    <location>
        <begin position="25"/>
        <end position="353"/>
    </location>
</feature>
<dbReference type="Gene3D" id="3.40.50.300">
    <property type="entry name" value="P-loop containing nucleotide triphosphate hydrolases"/>
    <property type="match status" value="2"/>
</dbReference>
<feature type="region of interest" description="Disordered" evidence="5">
    <location>
        <begin position="364"/>
        <end position="384"/>
    </location>
</feature>
<feature type="compositionally biased region" description="Acidic residues" evidence="5">
    <location>
        <begin position="657"/>
        <end position="674"/>
    </location>
</feature>
<dbReference type="InterPro" id="IPR027417">
    <property type="entry name" value="P-loop_NTPase"/>
</dbReference>
<dbReference type="Pfam" id="PF00005">
    <property type="entry name" value="ABC_tran"/>
    <property type="match status" value="2"/>
</dbReference>
<name>A0A165HS64_9BASI</name>